<organism evidence="1 2">
    <name type="scientific">Parnassius apollo</name>
    <name type="common">Apollo butterfly</name>
    <name type="synonym">Papilio apollo</name>
    <dbReference type="NCBI Taxonomy" id="110799"/>
    <lineage>
        <taxon>Eukaryota</taxon>
        <taxon>Metazoa</taxon>
        <taxon>Ecdysozoa</taxon>
        <taxon>Arthropoda</taxon>
        <taxon>Hexapoda</taxon>
        <taxon>Insecta</taxon>
        <taxon>Pterygota</taxon>
        <taxon>Neoptera</taxon>
        <taxon>Endopterygota</taxon>
        <taxon>Lepidoptera</taxon>
        <taxon>Glossata</taxon>
        <taxon>Ditrysia</taxon>
        <taxon>Papilionoidea</taxon>
        <taxon>Papilionidae</taxon>
        <taxon>Parnassiinae</taxon>
        <taxon>Parnassini</taxon>
        <taxon>Parnassius</taxon>
        <taxon>Parnassius</taxon>
    </lineage>
</organism>
<evidence type="ECO:0000313" key="2">
    <source>
        <dbReference type="Proteomes" id="UP000691718"/>
    </source>
</evidence>
<sequence>MESLNMSKLNLSSVRSHASNDTVIKPEISEFKLETNMLTDPDDEYHCEYREDIWKNLLEQEAQKPIIHLQSPQVSKACT</sequence>
<accession>A0A8S3XI47</accession>
<evidence type="ECO:0000313" key="1">
    <source>
        <dbReference type="EMBL" id="CAG5024822.1"/>
    </source>
</evidence>
<name>A0A8S3XI47_PARAO</name>
<dbReference type="OrthoDB" id="285802at2759"/>
<protein>
    <submittedName>
        <fullName evidence="1">(apollo) hypothetical protein</fullName>
    </submittedName>
</protein>
<dbReference type="AlphaFoldDB" id="A0A8S3XI47"/>
<dbReference type="Proteomes" id="UP000691718">
    <property type="component" value="Unassembled WGS sequence"/>
</dbReference>
<reference evidence="1" key="1">
    <citation type="submission" date="2021-04" db="EMBL/GenBank/DDBJ databases">
        <authorList>
            <person name="Tunstrom K."/>
        </authorList>
    </citation>
    <scope>NUCLEOTIDE SEQUENCE</scope>
</reference>
<dbReference type="EMBL" id="CAJQZP010001167">
    <property type="protein sequence ID" value="CAG5024822.1"/>
    <property type="molecule type" value="Genomic_DNA"/>
</dbReference>
<gene>
    <name evidence="1" type="ORF">PAPOLLO_LOCUS18206</name>
</gene>
<comment type="caution">
    <text evidence="1">The sequence shown here is derived from an EMBL/GenBank/DDBJ whole genome shotgun (WGS) entry which is preliminary data.</text>
</comment>
<keyword evidence="2" id="KW-1185">Reference proteome</keyword>
<proteinExistence type="predicted"/>